<accession>A0AA38HX82</accession>
<dbReference type="CDD" id="cd00170">
    <property type="entry name" value="SEC14"/>
    <property type="match status" value="1"/>
</dbReference>
<evidence type="ECO:0000313" key="4">
    <source>
        <dbReference type="Proteomes" id="UP001168821"/>
    </source>
</evidence>
<dbReference type="InterPro" id="IPR001251">
    <property type="entry name" value="CRAL-TRIO_dom"/>
</dbReference>
<dbReference type="PANTHER" id="PTHR10174:SF222">
    <property type="entry name" value="GH10083P-RELATED"/>
    <property type="match status" value="1"/>
</dbReference>
<dbReference type="Proteomes" id="UP001168821">
    <property type="component" value="Unassembled WGS sequence"/>
</dbReference>
<comment type="caution">
    <text evidence="3">The sequence shown here is derived from an EMBL/GenBank/DDBJ whole genome shotgun (WGS) entry which is preliminary data.</text>
</comment>
<dbReference type="InterPro" id="IPR036273">
    <property type="entry name" value="CRAL/TRIO_N_dom_sf"/>
</dbReference>
<dbReference type="GO" id="GO:1902936">
    <property type="term" value="F:phosphatidylinositol bisphosphate binding"/>
    <property type="evidence" value="ECO:0007669"/>
    <property type="project" value="TreeGrafter"/>
</dbReference>
<evidence type="ECO:0000256" key="1">
    <source>
        <dbReference type="SAM" id="Phobius"/>
    </source>
</evidence>
<dbReference type="Gene3D" id="3.40.525.10">
    <property type="entry name" value="CRAL-TRIO lipid binding domain"/>
    <property type="match status" value="1"/>
</dbReference>
<evidence type="ECO:0000259" key="2">
    <source>
        <dbReference type="PROSITE" id="PS50191"/>
    </source>
</evidence>
<dbReference type="Gene3D" id="1.10.8.20">
    <property type="entry name" value="N-terminal domain of phosphatidylinositol transfer protein sec14p"/>
    <property type="match status" value="1"/>
</dbReference>
<proteinExistence type="predicted"/>
<feature type="domain" description="CRAL-TRIO" evidence="2">
    <location>
        <begin position="129"/>
        <end position="247"/>
    </location>
</feature>
<feature type="transmembrane region" description="Helical" evidence="1">
    <location>
        <begin position="188"/>
        <end position="209"/>
    </location>
</feature>
<gene>
    <name evidence="3" type="ORF">Zmor_022611</name>
</gene>
<keyword evidence="4" id="KW-1185">Reference proteome</keyword>
<name>A0AA38HX82_9CUCU</name>
<organism evidence="3 4">
    <name type="scientific">Zophobas morio</name>
    <dbReference type="NCBI Taxonomy" id="2755281"/>
    <lineage>
        <taxon>Eukaryota</taxon>
        <taxon>Metazoa</taxon>
        <taxon>Ecdysozoa</taxon>
        <taxon>Arthropoda</taxon>
        <taxon>Hexapoda</taxon>
        <taxon>Insecta</taxon>
        <taxon>Pterygota</taxon>
        <taxon>Neoptera</taxon>
        <taxon>Endopterygota</taxon>
        <taxon>Coleoptera</taxon>
        <taxon>Polyphaga</taxon>
        <taxon>Cucujiformia</taxon>
        <taxon>Tenebrionidae</taxon>
        <taxon>Zophobas</taxon>
    </lineage>
</organism>
<dbReference type="PROSITE" id="PS50191">
    <property type="entry name" value="CRAL_TRIO"/>
    <property type="match status" value="1"/>
</dbReference>
<evidence type="ECO:0000313" key="3">
    <source>
        <dbReference type="EMBL" id="KAJ3644912.1"/>
    </source>
</evidence>
<dbReference type="PANTHER" id="PTHR10174">
    <property type="entry name" value="ALPHA-TOCOPHEROL TRANSFER PROTEIN-RELATED"/>
    <property type="match status" value="1"/>
</dbReference>
<keyword evidence="1" id="KW-0472">Membrane</keyword>
<keyword evidence="1" id="KW-1133">Transmembrane helix</keyword>
<keyword evidence="1" id="KW-0812">Transmembrane</keyword>
<dbReference type="SUPFAM" id="SSF52087">
    <property type="entry name" value="CRAL/TRIO domain"/>
    <property type="match status" value="1"/>
</dbReference>
<reference evidence="3" key="1">
    <citation type="journal article" date="2023" name="G3 (Bethesda)">
        <title>Whole genome assemblies of Zophobas morio and Tenebrio molitor.</title>
        <authorList>
            <person name="Kaur S."/>
            <person name="Stinson S.A."/>
            <person name="diCenzo G.C."/>
        </authorList>
    </citation>
    <scope>NUCLEOTIDE SEQUENCE</scope>
    <source>
        <strain evidence="3">QUZm001</strain>
    </source>
</reference>
<dbReference type="AlphaFoldDB" id="A0AA38HX82"/>
<dbReference type="GO" id="GO:0016020">
    <property type="term" value="C:membrane"/>
    <property type="evidence" value="ECO:0007669"/>
    <property type="project" value="TreeGrafter"/>
</dbReference>
<dbReference type="EMBL" id="JALNTZ010000007">
    <property type="protein sequence ID" value="KAJ3644912.1"/>
    <property type="molecule type" value="Genomic_DNA"/>
</dbReference>
<dbReference type="Pfam" id="PF00650">
    <property type="entry name" value="CRAL_TRIO"/>
    <property type="match status" value="1"/>
</dbReference>
<sequence>MYHCDKETRKKFYESFGETEETVTEHVKTIKIWLQTQTHLPEFMDDARIRNILHLSKFNVEKTKEKIDNYYTFRTKYPNVFNDSNPKSQALKETMDTMHLCNHPKLLDGAHRVLFMSPKKKNVFSSINLIKIFFCIYEIRLQEDLMIDDVIIANMANVTFRDMCTLSPRIALAAVKIYKNTFSMRLRAMYFVNSPGYISVWMALFKLFFPAKIFARLQVYRDSEVLKDIFSPEDLPTDFGGSGPSLDELNDMIKQKFVEYQDRFDLLDTLKVDESLRA</sequence>
<dbReference type="SUPFAM" id="SSF46938">
    <property type="entry name" value="CRAL/TRIO N-terminal domain"/>
    <property type="match status" value="1"/>
</dbReference>
<protein>
    <recommendedName>
        <fullName evidence="2">CRAL-TRIO domain-containing protein</fullName>
    </recommendedName>
</protein>
<dbReference type="InterPro" id="IPR036865">
    <property type="entry name" value="CRAL-TRIO_dom_sf"/>
</dbReference>